<evidence type="ECO:0000313" key="3">
    <source>
        <dbReference type="Proteomes" id="UP000199473"/>
    </source>
</evidence>
<feature type="domain" description="Zinc-ribbon" evidence="1">
    <location>
        <begin position="3"/>
        <end position="90"/>
    </location>
</feature>
<dbReference type="Proteomes" id="UP000199473">
    <property type="component" value="Unassembled WGS sequence"/>
</dbReference>
<organism evidence="2 3">
    <name type="scientific">Falsiroseomonas stagni DSM 19981</name>
    <dbReference type="NCBI Taxonomy" id="1123062"/>
    <lineage>
        <taxon>Bacteria</taxon>
        <taxon>Pseudomonadati</taxon>
        <taxon>Pseudomonadota</taxon>
        <taxon>Alphaproteobacteria</taxon>
        <taxon>Acetobacterales</taxon>
        <taxon>Roseomonadaceae</taxon>
        <taxon>Falsiroseomonas</taxon>
    </lineage>
</organism>
<dbReference type="PIRSF" id="PIRSF012641">
    <property type="entry name" value="UCP012641"/>
    <property type="match status" value="1"/>
</dbReference>
<dbReference type="Gene3D" id="3.40.390.70">
    <property type="match status" value="1"/>
</dbReference>
<dbReference type="STRING" id="1123062.SAMN02745775_102459"/>
<dbReference type="RefSeq" id="WP_092958561.1">
    <property type="nucleotide sequence ID" value="NZ_FOSQ01000002.1"/>
</dbReference>
<dbReference type="Pfam" id="PF10005">
    <property type="entry name" value="Zn_ribbon_DZR_6"/>
    <property type="match status" value="1"/>
</dbReference>
<gene>
    <name evidence="2" type="ORF">SAMN02745775_102459</name>
</gene>
<dbReference type="Pfam" id="PF15887">
    <property type="entry name" value="Peptidase_Mx"/>
    <property type="match status" value="1"/>
</dbReference>
<dbReference type="InterPro" id="IPR011201">
    <property type="entry name" value="Zinc-ribbon_6_bact"/>
</dbReference>
<proteinExistence type="predicted"/>
<keyword evidence="3" id="KW-1185">Reference proteome</keyword>
<dbReference type="EMBL" id="FOSQ01000002">
    <property type="protein sequence ID" value="SFK42629.1"/>
    <property type="molecule type" value="Genomic_DNA"/>
</dbReference>
<name>A0A1I3ZGC1_9PROT</name>
<reference evidence="2 3" key="1">
    <citation type="submission" date="2016-10" db="EMBL/GenBank/DDBJ databases">
        <authorList>
            <person name="de Groot N.N."/>
        </authorList>
    </citation>
    <scope>NUCLEOTIDE SEQUENCE [LARGE SCALE GENOMIC DNA]</scope>
    <source>
        <strain evidence="2 3">DSM 19981</strain>
    </source>
</reference>
<dbReference type="InterPro" id="IPR031321">
    <property type="entry name" value="UCP012641"/>
</dbReference>
<accession>A0A1I3ZGC1</accession>
<dbReference type="OrthoDB" id="256753at2"/>
<protein>
    <recommendedName>
        <fullName evidence="1">Zinc-ribbon domain-containing protein</fullName>
    </recommendedName>
</protein>
<sequence>MRLFSCQKCNNLLHFENTSCEQCGSALGFLPRHGLLSAFEADGVTAMLDRQAWKPCANAAQEACNWRLAADDAESFCPSCRHNEVVPDLTVAENLPLWRKLEGAKRRLLYTLDRLGLPHQTSELRFFFLGDVDGQPAMTGHEDGHITIALREADDAERERRRGLMNEPYRTLLGHLRHEVGHWYFIVLVERAGRTADFRQLFGDESADYGAALQAHYAKGANDDWRGAYISAYAAAHPHEDWAECFAHYLHMVDSLETAASVGLRVRPRLDRQGVLETEVDFNPYRASMNEILAAWTPLTVAMNEINRSMGTPDLYPFVLSAPVARKLGFIHELVHHRPETRVS</sequence>
<dbReference type="AlphaFoldDB" id="A0A1I3ZGC1"/>
<evidence type="ECO:0000259" key="1">
    <source>
        <dbReference type="Pfam" id="PF10005"/>
    </source>
</evidence>
<evidence type="ECO:0000313" key="2">
    <source>
        <dbReference type="EMBL" id="SFK42629.1"/>
    </source>
</evidence>